<organism evidence="2 3">
    <name type="scientific">Solibaculum intestinale</name>
    <dbReference type="NCBI Taxonomy" id="3133165"/>
    <lineage>
        <taxon>Bacteria</taxon>
        <taxon>Bacillati</taxon>
        <taxon>Bacillota</taxon>
        <taxon>Clostridia</taxon>
        <taxon>Eubacteriales</taxon>
        <taxon>Oscillospiraceae</taxon>
        <taxon>Solibaculum</taxon>
    </lineage>
</organism>
<dbReference type="SUPFAM" id="SSF52540">
    <property type="entry name" value="P-loop containing nucleoside triphosphate hydrolases"/>
    <property type="match status" value="1"/>
</dbReference>
<dbReference type="RefSeq" id="WP_349218775.1">
    <property type="nucleotide sequence ID" value="NZ_JBBMFD010000006.1"/>
</dbReference>
<feature type="domain" description="CobQ/CobB/MinD/ParA nucleotide binding" evidence="1">
    <location>
        <begin position="13"/>
        <end position="137"/>
    </location>
</feature>
<sequence length="226" mass="23979">MSFSFPKLIIVCGHYGTGKTNLSLNLAHQLRSEGKSVTLVDLDVVNPYFRSSDYTEELESLGIHVLAPGGAGTTLDIPALPASIFSVFDTDADHVIFDTGGDDAGVTALGRFSGRIKEAGDYAMLYVINKYRVLTTTAEEAASLLPEIEAASRLKATGLVNNSHMSRQTTAADVLASVPFADEVSRLTGLPVLFTTAPPAAAGSLAGRIGNIVEAQIYVKFPWENS</sequence>
<dbReference type="Pfam" id="PF01656">
    <property type="entry name" value="CbiA"/>
    <property type="match status" value="1"/>
</dbReference>
<evidence type="ECO:0000313" key="3">
    <source>
        <dbReference type="Proteomes" id="UP001489509"/>
    </source>
</evidence>
<protein>
    <recommendedName>
        <fullName evidence="1">CobQ/CobB/MinD/ParA nucleotide binding domain-containing protein</fullName>
    </recommendedName>
</protein>
<name>A0ABV1DZ36_9FIRM</name>
<dbReference type="EMBL" id="JBBMFD010000006">
    <property type="protein sequence ID" value="MEQ2440300.1"/>
    <property type="molecule type" value="Genomic_DNA"/>
</dbReference>
<dbReference type="InterPro" id="IPR002586">
    <property type="entry name" value="CobQ/CobB/MinD/ParA_Nub-bd_dom"/>
</dbReference>
<dbReference type="InterPro" id="IPR027417">
    <property type="entry name" value="P-loop_NTPase"/>
</dbReference>
<accession>A0ABV1DZ36</accession>
<dbReference type="Proteomes" id="UP001489509">
    <property type="component" value="Unassembled WGS sequence"/>
</dbReference>
<gene>
    <name evidence="2" type="ORF">WMO26_05600</name>
</gene>
<reference evidence="2 3" key="1">
    <citation type="submission" date="2024-03" db="EMBL/GenBank/DDBJ databases">
        <title>Human intestinal bacterial collection.</title>
        <authorList>
            <person name="Pauvert C."/>
            <person name="Hitch T.C.A."/>
            <person name="Clavel T."/>
        </authorList>
    </citation>
    <scope>NUCLEOTIDE SEQUENCE [LARGE SCALE GENOMIC DNA]</scope>
    <source>
        <strain evidence="2 3">CLA-JM-H44</strain>
    </source>
</reference>
<dbReference type="Gene3D" id="3.40.50.300">
    <property type="entry name" value="P-loop containing nucleotide triphosphate hydrolases"/>
    <property type="match status" value="1"/>
</dbReference>
<proteinExistence type="predicted"/>
<evidence type="ECO:0000313" key="2">
    <source>
        <dbReference type="EMBL" id="MEQ2440300.1"/>
    </source>
</evidence>
<comment type="caution">
    <text evidence="2">The sequence shown here is derived from an EMBL/GenBank/DDBJ whole genome shotgun (WGS) entry which is preliminary data.</text>
</comment>
<keyword evidence="3" id="KW-1185">Reference proteome</keyword>
<evidence type="ECO:0000259" key="1">
    <source>
        <dbReference type="Pfam" id="PF01656"/>
    </source>
</evidence>